<dbReference type="KEGG" id="caby:Cabys_1184"/>
<feature type="domain" description="N-acetyltransferase" evidence="3">
    <location>
        <begin position="2"/>
        <end position="154"/>
    </location>
</feature>
<dbReference type="STRING" id="880073.Cabys_1184"/>
<protein>
    <submittedName>
        <fullName evidence="4">Acetyltransferase (GNAT) family protein</fullName>
    </submittedName>
    <submittedName>
        <fullName evidence="5">GCN5-related N-acetyltransferase</fullName>
    </submittedName>
</protein>
<dbReference type="AlphaFoldDB" id="H1XY61"/>
<dbReference type="EMBL" id="CM001402">
    <property type="protein sequence ID" value="EHO41988.1"/>
    <property type="molecule type" value="Genomic_DNA"/>
</dbReference>
<evidence type="ECO:0000313" key="6">
    <source>
        <dbReference type="Proteomes" id="UP000004671"/>
    </source>
</evidence>
<gene>
    <name evidence="4" type="ORF">Cabys_1184</name>
    <name evidence="5" type="ORF">Calab_2378</name>
</gene>
<dbReference type="InParanoid" id="H1XY61"/>
<dbReference type="PANTHER" id="PTHR43420:SF12">
    <property type="entry name" value="N-ACETYLTRANSFERASE DOMAIN-CONTAINING PROTEIN"/>
    <property type="match status" value="1"/>
</dbReference>
<dbReference type="Proteomes" id="UP000004671">
    <property type="component" value="Chromosome"/>
</dbReference>
<dbReference type="PaxDb" id="880073-Calab_2378"/>
<dbReference type="Pfam" id="PF00583">
    <property type="entry name" value="Acetyltransf_1"/>
    <property type="match status" value="2"/>
</dbReference>
<keyword evidence="1 5" id="KW-0808">Transferase</keyword>
<dbReference type="EMBL" id="CP018099">
    <property type="protein sequence ID" value="APF17933.1"/>
    <property type="molecule type" value="Genomic_DNA"/>
</dbReference>
<dbReference type="SUPFAM" id="SSF55729">
    <property type="entry name" value="Acyl-CoA N-acyltransferases (Nat)"/>
    <property type="match status" value="2"/>
</dbReference>
<dbReference type="GO" id="GO:0016747">
    <property type="term" value="F:acyltransferase activity, transferring groups other than amino-acyl groups"/>
    <property type="evidence" value="ECO:0007669"/>
    <property type="project" value="InterPro"/>
</dbReference>
<proteinExistence type="predicted"/>
<evidence type="ECO:0000259" key="3">
    <source>
        <dbReference type="PROSITE" id="PS51186"/>
    </source>
</evidence>
<reference evidence="4 7" key="2">
    <citation type="submission" date="2016-11" db="EMBL/GenBank/DDBJ databases">
        <title>Genomic analysis of Caldithrix abyssi and proposal of a novel bacterial phylum Caldithrichaeota.</title>
        <authorList>
            <person name="Kublanov I."/>
            <person name="Sigalova O."/>
            <person name="Gavrilov S."/>
            <person name="Lebedinsky A."/>
            <person name="Ivanova N."/>
            <person name="Daum C."/>
            <person name="Reddy T."/>
            <person name="Klenk H.P."/>
            <person name="Goker M."/>
            <person name="Reva O."/>
            <person name="Miroshnichenko M."/>
            <person name="Kyprides N."/>
            <person name="Woyke T."/>
            <person name="Gelfand M."/>
        </authorList>
    </citation>
    <scope>NUCLEOTIDE SEQUENCE [LARGE SCALE GENOMIC DNA]</scope>
    <source>
        <strain evidence="4 7">LF13</strain>
    </source>
</reference>
<evidence type="ECO:0000313" key="7">
    <source>
        <dbReference type="Proteomes" id="UP000183868"/>
    </source>
</evidence>
<reference evidence="5 6" key="1">
    <citation type="submission" date="2011-09" db="EMBL/GenBank/DDBJ databases">
        <title>The permanent draft genome of Caldithrix abyssi DSM 13497.</title>
        <authorList>
            <consortium name="US DOE Joint Genome Institute (JGI-PGF)"/>
            <person name="Lucas S."/>
            <person name="Han J."/>
            <person name="Lapidus A."/>
            <person name="Bruce D."/>
            <person name="Goodwin L."/>
            <person name="Pitluck S."/>
            <person name="Peters L."/>
            <person name="Kyrpides N."/>
            <person name="Mavromatis K."/>
            <person name="Ivanova N."/>
            <person name="Mikhailova N."/>
            <person name="Chertkov O."/>
            <person name="Detter J.C."/>
            <person name="Tapia R."/>
            <person name="Han C."/>
            <person name="Land M."/>
            <person name="Hauser L."/>
            <person name="Markowitz V."/>
            <person name="Cheng J.-F."/>
            <person name="Hugenholtz P."/>
            <person name="Woyke T."/>
            <person name="Wu D."/>
            <person name="Spring S."/>
            <person name="Brambilla E."/>
            <person name="Klenk H.-P."/>
            <person name="Eisen J.A."/>
        </authorList>
    </citation>
    <scope>NUCLEOTIDE SEQUENCE [LARGE SCALE GENOMIC DNA]</scope>
    <source>
        <strain evidence="5 6">DSM 13497</strain>
    </source>
</reference>
<name>H1XY61_CALAY</name>
<dbReference type="OrthoDB" id="4016818at2"/>
<evidence type="ECO:0000256" key="2">
    <source>
        <dbReference type="ARBA" id="ARBA00023315"/>
    </source>
</evidence>
<dbReference type="CDD" id="cd04301">
    <property type="entry name" value="NAT_SF"/>
    <property type="match status" value="2"/>
</dbReference>
<keyword evidence="6" id="KW-1185">Reference proteome</keyword>
<evidence type="ECO:0000256" key="1">
    <source>
        <dbReference type="ARBA" id="ARBA00022679"/>
    </source>
</evidence>
<dbReference type="Proteomes" id="UP000183868">
    <property type="component" value="Chromosome"/>
</dbReference>
<evidence type="ECO:0000313" key="4">
    <source>
        <dbReference type="EMBL" id="APF17933.1"/>
    </source>
</evidence>
<dbReference type="HOGENOM" id="CLU_074359_1_0_0"/>
<dbReference type="RefSeq" id="WP_006929184.1">
    <property type="nucleotide sequence ID" value="NZ_CM001402.1"/>
</dbReference>
<dbReference type="PANTHER" id="PTHR43420">
    <property type="entry name" value="ACETYLTRANSFERASE"/>
    <property type="match status" value="1"/>
</dbReference>
<dbReference type="InterPro" id="IPR050680">
    <property type="entry name" value="YpeA/RimI_acetyltransf"/>
</dbReference>
<evidence type="ECO:0000313" key="5">
    <source>
        <dbReference type="EMBL" id="EHO41988.1"/>
    </source>
</evidence>
<dbReference type="InterPro" id="IPR016181">
    <property type="entry name" value="Acyl_CoA_acyltransferase"/>
</dbReference>
<dbReference type="eggNOG" id="COG3153">
    <property type="taxonomic scope" value="Bacteria"/>
</dbReference>
<organism evidence="5 6">
    <name type="scientific">Caldithrix abyssi DSM 13497</name>
    <dbReference type="NCBI Taxonomy" id="880073"/>
    <lineage>
        <taxon>Bacteria</taxon>
        <taxon>Pseudomonadati</taxon>
        <taxon>Calditrichota</taxon>
        <taxon>Calditrichia</taxon>
        <taxon>Calditrichales</taxon>
        <taxon>Calditrichaceae</taxon>
        <taxon>Caldithrix</taxon>
    </lineage>
</organism>
<sequence>MGEIRLFKENDLSRLLVFCNRNMELDHFTEPLLREKILEDPAYDPQNVLIYEEDAQIIGFIDGVTRTIRDEKIGYVKLMAVDKKHRRKGIGALLYQALEKRFKEAGMQKVRVYDVPFNYFMPGIDPRYTPALSFFEVQGFKRFADTSNMIVDLTAQTFDTTEQEKKLLGDGIVIRRADYDDRDELMAFIDEFFGLWRYEVMNAYNSIPIAIHIALINDKIRAFSAHNGNNFGTGWFGPMGTHPDLRGKGIGGILLKRCLNDMKEWGLEKSIIPWVGPIRFYSYYVNAVVDRVFWRYEKVL</sequence>
<dbReference type="InterPro" id="IPR000182">
    <property type="entry name" value="GNAT_dom"/>
</dbReference>
<dbReference type="Gene3D" id="3.40.630.30">
    <property type="match status" value="2"/>
</dbReference>
<feature type="domain" description="N-acetyltransferase" evidence="3">
    <location>
        <begin position="172"/>
        <end position="300"/>
    </location>
</feature>
<dbReference type="PROSITE" id="PS51186">
    <property type="entry name" value="GNAT"/>
    <property type="match status" value="2"/>
</dbReference>
<keyword evidence="2" id="KW-0012">Acyltransferase</keyword>
<accession>H1XY61</accession>